<protein>
    <submittedName>
        <fullName evidence="1">RNA-directed DNA polymerase-like protein</fullName>
    </submittedName>
</protein>
<comment type="caution">
    <text evidence="1">The sequence shown here is derived from an EMBL/GenBank/DDBJ whole genome shotgun (WGS) entry which is preliminary data.</text>
</comment>
<dbReference type="OrthoDB" id="1738613at2759"/>
<dbReference type="PANTHER" id="PTHR15503:SF45">
    <property type="entry name" value="RNA-DIRECTED DNA POLYMERASE HOMOLOG"/>
    <property type="match status" value="1"/>
</dbReference>
<gene>
    <name evidence="1" type="ORF">EPI10_023467</name>
</gene>
<accession>A0A5B6VW42</accession>
<dbReference type="Proteomes" id="UP000325315">
    <property type="component" value="Unassembled WGS sequence"/>
</dbReference>
<keyword evidence="1" id="KW-0695">RNA-directed DNA polymerase</keyword>
<dbReference type="AlphaFoldDB" id="A0A5B6VW42"/>
<dbReference type="InterPro" id="IPR032567">
    <property type="entry name" value="RTL1-rel"/>
</dbReference>
<dbReference type="EMBL" id="SMMG02000005">
    <property type="protein sequence ID" value="KAA3473057.1"/>
    <property type="molecule type" value="Genomic_DNA"/>
</dbReference>
<keyword evidence="1" id="KW-0808">Transferase</keyword>
<dbReference type="GO" id="GO:0003964">
    <property type="term" value="F:RNA-directed DNA polymerase activity"/>
    <property type="evidence" value="ECO:0007669"/>
    <property type="project" value="UniProtKB-KW"/>
</dbReference>
<evidence type="ECO:0000313" key="1">
    <source>
        <dbReference type="EMBL" id="KAA3473057.1"/>
    </source>
</evidence>
<dbReference type="SUPFAM" id="SSF56672">
    <property type="entry name" value="DNA/RNA polymerases"/>
    <property type="match status" value="1"/>
</dbReference>
<proteinExistence type="predicted"/>
<keyword evidence="1" id="KW-0548">Nucleotidyltransferase</keyword>
<name>A0A5B6VW42_9ROSI</name>
<dbReference type="InterPro" id="IPR043502">
    <property type="entry name" value="DNA/RNA_pol_sf"/>
</dbReference>
<keyword evidence="2" id="KW-1185">Reference proteome</keyword>
<dbReference type="PANTHER" id="PTHR15503">
    <property type="entry name" value="LDOC1 RELATED"/>
    <property type="match status" value="1"/>
</dbReference>
<reference evidence="2" key="1">
    <citation type="journal article" date="2019" name="Plant Biotechnol. J.">
        <title>Genome sequencing of the Australian wild diploid species Gossypium australe highlights disease resistance and delayed gland morphogenesis.</title>
        <authorList>
            <person name="Cai Y."/>
            <person name="Cai X."/>
            <person name="Wang Q."/>
            <person name="Wang P."/>
            <person name="Zhang Y."/>
            <person name="Cai C."/>
            <person name="Xu Y."/>
            <person name="Wang K."/>
            <person name="Zhou Z."/>
            <person name="Wang C."/>
            <person name="Geng S."/>
            <person name="Li B."/>
            <person name="Dong Q."/>
            <person name="Hou Y."/>
            <person name="Wang H."/>
            <person name="Ai P."/>
            <person name="Liu Z."/>
            <person name="Yi F."/>
            <person name="Sun M."/>
            <person name="An G."/>
            <person name="Cheng J."/>
            <person name="Zhang Y."/>
            <person name="Shi Q."/>
            <person name="Xie Y."/>
            <person name="Shi X."/>
            <person name="Chang Y."/>
            <person name="Huang F."/>
            <person name="Chen Y."/>
            <person name="Hong S."/>
            <person name="Mi L."/>
            <person name="Sun Q."/>
            <person name="Zhang L."/>
            <person name="Zhou B."/>
            <person name="Peng R."/>
            <person name="Zhang X."/>
            <person name="Liu F."/>
        </authorList>
    </citation>
    <scope>NUCLEOTIDE SEQUENCE [LARGE SCALE GENOMIC DNA]</scope>
    <source>
        <strain evidence="2">cv. PA1801</strain>
    </source>
</reference>
<dbReference type="Gene3D" id="3.10.10.10">
    <property type="entry name" value="HIV Type 1 Reverse Transcriptase, subunit A, domain 1"/>
    <property type="match status" value="1"/>
</dbReference>
<evidence type="ECO:0000313" key="2">
    <source>
        <dbReference type="Proteomes" id="UP000325315"/>
    </source>
</evidence>
<sequence>MSLWGAPILFVKKKDGTMRMCIDSRQLNKLTVTFLGHVASAKGTRVDARKIEAHMLIQPESGKEFVAYSDAFHIILGCVLMQDGKVVDYASQYHPSKANVVVDALSRRAMSDLRAMFACLSLFDDGSLLAELQVKPTWIDQI</sequence>
<organism evidence="1 2">
    <name type="scientific">Gossypium australe</name>
    <dbReference type="NCBI Taxonomy" id="47621"/>
    <lineage>
        <taxon>Eukaryota</taxon>
        <taxon>Viridiplantae</taxon>
        <taxon>Streptophyta</taxon>
        <taxon>Embryophyta</taxon>
        <taxon>Tracheophyta</taxon>
        <taxon>Spermatophyta</taxon>
        <taxon>Magnoliopsida</taxon>
        <taxon>eudicotyledons</taxon>
        <taxon>Gunneridae</taxon>
        <taxon>Pentapetalae</taxon>
        <taxon>rosids</taxon>
        <taxon>malvids</taxon>
        <taxon>Malvales</taxon>
        <taxon>Malvaceae</taxon>
        <taxon>Malvoideae</taxon>
        <taxon>Gossypium</taxon>
    </lineage>
</organism>